<evidence type="ECO:0000256" key="1">
    <source>
        <dbReference type="ARBA" id="ARBA00023012"/>
    </source>
</evidence>
<proteinExistence type="predicted"/>
<organism evidence="3 4">
    <name type="scientific">Streptomyces polychromogenes</name>
    <dbReference type="NCBI Taxonomy" id="67342"/>
    <lineage>
        <taxon>Bacteria</taxon>
        <taxon>Bacillati</taxon>
        <taxon>Actinomycetota</taxon>
        <taxon>Actinomycetes</taxon>
        <taxon>Kitasatosporales</taxon>
        <taxon>Streptomycetaceae</taxon>
        <taxon>Streptomyces</taxon>
    </lineage>
</organism>
<dbReference type="EMBL" id="BAAABV010000028">
    <property type="protein sequence ID" value="GAA0316789.1"/>
    <property type="molecule type" value="Genomic_DNA"/>
</dbReference>
<dbReference type="InterPro" id="IPR011990">
    <property type="entry name" value="TPR-like_helical_dom_sf"/>
</dbReference>
<evidence type="ECO:0000313" key="4">
    <source>
        <dbReference type="Proteomes" id="UP001501867"/>
    </source>
</evidence>
<gene>
    <name evidence="3" type="ORF">GCM10010302_64850</name>
</gene>
<accession>A0ABP3FFK7</accession>
<dbReference type="InterPro" id="IPR005158">
    <property type="entry name" value="BTAD"/>
</dbReference>
<evidence type="ECO:0000313" key="3">
    <source>
        <dbReference type="EMBL" id="GAA0316789.1"/>
    </source>
</evidence>
<dbReference type="Pfam" id="PF03704">
    <property type="entry name" value="BTAD"/>
    <property type="match status" value="1"/>
</dbReference>
<keyword evidence="1" id="KW-0902">Two-component regulatory system</keyword>
<protein>
    <recommendedName>
        <fullName evidence="2">Bacterial transcriptional activator domain-containing protein</fullName>
    </recommendedName>
</protein>
<dbReference type="SUPFAM" id="SSF48452">
    <property type="entry name" value="TPR-like"/>
    <property type="match status" value="1"/>
</dbReference>
<dbReference type="SMART" id="SM01043">
    <property type="entry name" value="BTAD"/>
    <property type="match status" value="1"/>
</dbReference>
<reference evidence="4" key="1">
    <citation type="journal article" date="2019" name="Int. J. Syst. Evol. Microbiol.">
        <title>The Global Catalogue of Microorganisms (GCM) 10K type strain sequencing project: providing services to taxonomists for standard genome sequencing and annotation.</title>
        <authorList>
            <consortium name="The Broad Institute Genomics Platform"/>
            <consortium name="The Broad Institute Genome Sequencing Center for Infectious Disease"/>
            <person name="Wu L."/>
            <person name="Ma J."/>
        </authorList>
    </citation>
    <scope>NUCLEOTIDE SEQUENCE [LARGE SCALE GENOMIC DNA]</scope>
    <source>
        <strain evidence="4">JCM 4505</strain>
    </source>
</reference>
<dbReference type="InterPro" id="IPR036388">
    <property type="entry name" value="WH-like_DNA-bd_sf"/>
</dbReference>
<dbReference type="Gene3D" id="1.25.40.10">
    <property type="entry name" value="Tetratricopeptide repeat domain"/>
    <property type="match status" value="1"/>
</dbReference>
<evidence type="ECO:0000259" key="2">
    <source>
        <dbReference type="SMART" id="SM01043"/>
    </source>
</evidence>
<keyword evidence="4" id="KW-1185">Reference proteome</keyword>
<name>A0ABP3FFK7_9ACTN</name>
<dbReference type="Gene3D" id="1.10.10.10">
    <property type="entry name" value="Winged helix-like DNA-binding domain superfamily/Winged helix DNA-binding domain"/>
    <property type="match status" value="1"/>
</dbReference>
<dbReference type="InterPro" id="IPR051677">
    <property type="entry name" value="AfsR-DnrI-RedD_regulator"/>
</dbReference>
<comment type="caution">
    <text evidence="3">The sequence shown here is derived from an EMBL/GenBank/DDBJ whole genome shotgun (WGS) entry which is preliminary data.</text>
</comment>
<dbReference type="RefSeq" id="WP_344167120.1">
    <property type="nucleotide sequence ID" value="NZ_BAAABV010000028.1"/>
</dbReference>
<feature type="domain" description="Bacterial transcriptional activator" evidence="2">
    <location>
        <begin position="98"/>
        <end position="237"/>
    </location>
</feature>
<dbReference type="PANTHER" id="PTHR35807">
    <property type="entry name" value="TRANSCRIPTIONAL REGULATOR REDD-RELATED"/>
    <property type="match status" value="1"/>
</dbReference>
<dbReference type="Proteomes" id="UP001501867">
    <property type="component" value="Unassembled WGS sequence"/>
</dbReference>
<sequence>MPYALSLPAPALSLLGTFRFEGAGGAVGVEASGRRLLAFLGLNRSVSRSVLAGTLWPDVTEEHAHGSLRTALWRLRRGSHPLVDSSGETLSLRAEVTVDVRAFVRAALDVVHADDAGVPAGPELGLLFAGDLLPGWGEEWVVFERERLRQLRLHGLEALSARLVRRGHHALALDAALTCVGIDPLRESAHRAAVAVHLAEHNTVEAVRQYRAFRHLARTELGVEPSAEFTAMLPRAPYPRRAREPGGPLAR</sequence>